<dbReference type="AlphaFoldDB" id="A0A7W7LES8"/>
<feature type="domain" description="SnoaL-like" evidence="1">
    <location>
        <begin position="12"/>
        <end position="110"/>
    </location>
</feature>
<dbReference type="Gene3D" id="3.10.450.50">
    <property type="match status" value="1"/>
</dbReference>
<dbReference type="InterPro" id="IPR037401">
    <property type="entry name" value="SnoaL-like"/>
</dbReference>
<dbReference type="Proteomes" id="UP000556436">
    <property type="component" value="Unassembled WGS sequence"/>
</dbReference>
<evidence type="ECO:0000259" key="1">
    <source>
        <dbReference type="Pfam" id="PF12680"/>
    </source>
</evidence>
<dbReference type="InterPro" id="IPR032710">
    <property type="entry name" value="NTF2-like_dom_sf"/>
</dbReference>
<dbReference type="EMBL" id="JACHJG010000011">
    <property type="protein sequence ID" value="MBB4888852.1"/>
    <property type="molecule type" value="Genomic_DNA"/>
</dbReference>
<proteinExistence type="predicted"/>
<protein>
    <submittedName>
        <fullName evidence="2">Putative SnoaL-like aldol condensation-catalyzing enzyme</fullName>
    </submittedName>
</protein>
<organism evidence="2 3">
    <name type="scientific">Streptomyces netropsis</name>
    <name type="common">Streptoverticillium netropsis</name>
    <dbReference type="NCBI Taxonomy" id="55404"/>
    <lineage>
        <taxon>Bacteria</taxon>
        <taxon>Bacillati</taxon>
        <taxon>Actinomycetota</taxon>
        <taxon>Actinomycetes</taxon>
        <taxon>Kitasatosporales</taxon>
        <taxon>Streptomycetaceae</taxon>
        <taxon>Streptomyces</taxon>
    </lineage>
</organism>
<evidence type="ECO:0000313" key="3">
    <source>
        <dbReference type="Proteomes" id="UP000556436"/>
    </source>
</evidence>
<sequence length="131" mass="14673">MSDSLKANKDLVSEYIEAFYNDKDFDRAKSLLTEDFANHHPGVGVGRNRTVESFREQAARPFPAFSLTVRRMIAEGEFVWTHSVARIAPDAPPAVVVDIWRVEDGKLAEHWDVGQAVPEGTTLDEMVSDAR</sequence>
<reference evidence="2 3" key="1">
    <citation type="submission" date="2020-08" db="EMBL/GenBank/DDBJ databases">
        <title>Genomic Encyclopedia of Type Strains, Phase III (KMG-III): the genomes of soil and plant-associated and newly described type strains.</title>
        <authorList>
            <person name="Whitman W."/>
        </authorList>
    </citation>
    <scope>NUCLEOTIDE SEQUENCE [LARGE SCALE GENOMIC DNA]</scope>
    <source>
        <strain evidence="2 3">CECT 3265</strain>
    </source>
</reference>
<keyword evidence="3" id="KW-1185">Reference proteome</keyword>
<accession>A0A7W7LES8</accession>
<evidence type="ECO:0000313" key="2">
    <source>
        <dbReference type="EMBL" id="MBB4888852.1"/>
    </source>
</evidence>
<dbReference type="SUPFAM" id="SSF54427">
    <property type="entry name" value="NTF2-like"/>
    <property type="match status" value="1"/>
</dbReference>
<comment type="caution">
    <text evidence="2">The sequence shown here is derived from an EMBL/GenBank/DDBJ whole genome shotgun (WGS) entry which is preliminary data.</text>
</comment>
<name>A0A7W7LES8_STRNE</name>
<gene>
    <name evidence="2" type="ORF">FHS38_004927</name>
</gene>
<dbReference type="RefSeq" id="WP_184736790.1">
    <property type="nucleotide sequence ID" value="NZ_BMRW01000002.1"/>
</dbReference>
<dbReference type="Pfam" id="PF12680">
    <property type="entry name" value="SnoaL_2"/>
    <property type="match status" value="1"/>
</dbReference>